<dbReference type="GO" id="GO:0003713">
    <property type="term" value="F:transcription coactivator activity"/>
    <property type="evidence" value="ECO:0007669"/>
    <property type="project" value="InterPro"/>
</dbReference>
<keyword evidence="9" id="KW-1185">Reference proteome</keyword>
<evidence type="ECO:0000313" key="9">
    <source>
        <dbReference type="Proteomes" id="UP000193719"/>
    </source>
</evidence>
<dbReference type="STRING" id="1754191.A0A1Y1VK84"/>
<dbReference type="Proteomes" id="UP000193719">
    <property type="component" value="Unassembled WGS sequence"/>
</dbReference>
<evidence type="ECO:0000256" key="5">
    <source>
        <dbReference type="ARBA" id="ARBA00023163"/>
    </source>
</evidence>
<reference evidence="8 9" key="2">
    <citation type="submission" date="2016-08" db="EMBL/GenBank/DDBJ databases">
        <title>Pervasive Adenine N6-methylation of Active Genes in Fungi.</title>
        <authorList>
            <consortium name="DOE Joint Genome Institute"/>
            <person name="Mondo S.J."/>
            <person name="Dannebaum R.O."/>
            <person name="Kuo R.C."/>
            <person name="Labutti K."/>
            <person name="Haridas S."/>
            <person name="Kuo A."/>
            <person name="Salamov A."/>
            <person name="Ahrendt S.R."/>
            <person name="Lipzen A."/>
            <person name="Sullivan W."/>
            <person name="Andreopoulos W.B."/>
            <person name="Clum A."/>
            <person name="Lindquist E."/>
            <person name="Daum C."/>
            <person name="Ramamoorthy G.K."/>
            <person name="Gryganskyi A."/>
            <person name="Culley D."/>
            <person name="Magnuson J.K."/>
            <person name="James T.Y."/>
            <person name="O'Malley M.A."/>
            <person name="Stajich J.E."/>
            <person name="Spatafora J.W."/>
            <person name="Visel A."/>
            <person name="Grigoriev I.V."/>
        </authorList>
    </citation>
    <scope>NUCLEOTIDE SEQUENCE [LARGE SCALE GENOMIC DNA]</scope>
    <source>
        <strain evidence="9">finn</strain>
    </source>
</reference>
<keyword evidence="5" id="KW-0804">Transcription</keyword>
<dbReference type="PANTHER" id="PTHR13215">
    <property type="entry name" value="RNA POLYMERASE II TRANSCRIPTIONAL COACTIVATOR"/>
    <property type="match status" value="1"/>
</dbReference>
<dbReference type="GO" id="GO:0060261">
    <property type="term" value="P:positive regulation of transcription initiation by RNA polymerase II"/>
    <property type="evidence" value="ECO:0007669"/>
    <property type="project" value="InterPro"/>
</dbReference>
<evidence type="ECO:0000256" key="1">
    <source>
        <dbReference type="ARBA" id="ARBA00004123"/>
    </source>
</evidence>
<accession>A0A1Y1VK84</accession>
<reference evidence="8 9" key="1">
    <citation type="submission" date="2016-08" db="EMBL/GenBank/DDBJ databases">
        <title>Genomes of anaerobic fungi encode conserved fungal cellulosomes for biomass hydrolysis.</title>
        <authorList>
            <consortium name="DOE Joint Genome Institute"/>
            <person name="Haitjema C.H."/>
            <person name="Gilmore S.P."/>
            <person name="Henske J.K."/>
            <person name="Solomon K.V."/>
            <person name="De Groot R."/>
            <person name="Kuo A."/>
            <person name="Mondo S.J."/>
            <person name="Salamov A.A."/>
            <person name="Labutti K."/>
            <person name="Zhao Z."/>
            <person name="Chiniquy J."/>
            <person name="Barry K."/>
            <person name="Brewer H.M."/>
            <person name="Purvine S.O."/>
            <person name="Wright A.T."/>
            <person name="Boxma B."/>
            <person name="Van Alen T."/>
            <person name="Hackstein J.H."/>
            <person name="Baker S.E."/>
            <person name="Grigoriev I.V."/>
            <person name="O'Malley M.A."/>
        </authorList>
    </citation>
    <scope>NUCLEOTIDE SEQUENCE [LARGE SCALE GENOMIC DNA]</scope>
    <source>
        <strain evidence="9">finn</strain>
    </source>
</reference>
<dbReference type="EMBL" id="MCFH01000005">
    <property type="protein sequence ID" value="ORX57777.1"/>
    <property type="molecule type" value="Genomic_DNA"/>
</dbReference>
<dbReference type="Gene3D" id="2.30.31.10">
    <property type="entry name" value="Transcriptional Coactivator Pc4, Chain A"/>
    <property type="match status" value="1"/>
</dbReference>
<keyword evidence="6" id="KW-0539">Nucleus</keyword>
<dbReference type="Pfam" id="PF02229">
    <property type="entry name" value="PC4"/>
    <property type="match status" value="1"/>
</dbReference>
<gene>
    <name evidence="8" type="ORF">BCR36DRAFT_344417</name>
</gene>
<dbReference type="GO" id="GO:0003677">
    <property type="term" value="F:DNA binding"/>
    <property type="evidence" value="ECO:0007669"/>
    <property type="project" value="UniProtKB-KW"/>
</dbReference>
<evidence type="ECO:0000256" key="4">
    <source>
        <dbReference type="ARBA" id="ARBA00023125"/>
    </source>
</evidence>
<comment type="caution">
    <text evidence="8">The sequence shown here is derived from an EMBL/GenBank/DDBJ whole genome shotgun (WGS) entry which is preliminary data.</text>
</comment>
<evidence type="ECO:0000256" key="3">
    <source>
        <dbReference type="ARBA" id="ARBA00023015"/>
    </source>
</evidence>
<dbReference type="AlphaFoldDB" id="A0A1Y1VK84"/>
<evidence type="ECO:0000313" key="8">
    <source>
        <dbReference type="EMBL" id="ORX57777.1"/>
    </source>
</evidence>
<name>A0A1Y1VK84_9FUNG</name>
<feature type="domain" description="Transcriptional coactivator p15 (PC4) C-terminal" evidence="7">
    <location>
        <begin position="21"/>
        <end position="71"/>
    </location>
</feature>
<organism evidence="8 9">
    <name type="scientific">Piromyces finnis</name>
    <dbReference type="NCBI Taxonomy" id="1754191"/>
    <lineage>
        <taxon>Eukaryota</taxon>
        <taxon>Fungi</taxon>
        <taxon>Fungi incertae sedis</taxon>
        <taxon>Chytridiomycota</taxon>
        <taxon>Chytridiomycota incertae sedis</taxon>
        <taxon>Neocallimastigomycetes</taxon>
        <taxon>Neocallimastigales</taxon>
        <taxon>Neocallimastigaceae</taxon>
        <taxon>Piromyces</taxon>
    </lineage>
</organism>
<dbReference type="InterPro" id="IPR003173">
    <property type="entry name" value="PC4_C"/>
</dbReference>
<comment type="similarity">
    <text evidence="2">Belongs to the transcriptional coactivator PC4 family.</text>
</comment>
<dbReference type="InterPro" id="IPR045125">
    <property type="entry name" value="Sub1/Tcp4-like"/>
</dbReference>
<dbReference type="SUPFAM" id="SSF54447">
    <property type="entry name" value="ssDNA-binding transcriptional regulator domain"/>
    <property type="match status" value="1"/>
</dbReference>
<comment type="subcellular location">
    <subcellularLocation>
        <location evidence="1">Nucleus</location>
    </subcellularLocation>
</comment>
<dbReference type="InterPro" id="IPR009044">
    <property type="entry name" value="ssDNA-bd_transcriptional_reg"/>
</dbReference>
<protein>
    <submittedName>
        <fullName evidence="8">SsDNA-binding transcriptional regulator</fullName>
    </submittedName>
</protein>
<dbReference type="OrthoDB" id="2505440at2759"/>
<evidence type="ECO:0000256" key="2">
    <source>
        <dbReference type="ARBA" id="ARBA00009001"/>
    </source>
</evidence>
<dbReference type="GO" id="GO:0005634">
    <property type="term" value="C:nucleus"/>
    <property type="evidence" value="ECO:0007669"/>
    <property type="project" value="UniProtKB-SubCell"/>
</dbReference>
<proteinExistence type="inferred from homology"/>
<evidence type="ECO:0000256" key="6">
    <source>
        <dbReference type="ARBA" id="ARBA00023242"/>
    </source>
</evidence>
<keyword evidence="3" id="KW-0805">Transcription regulation</keyword>
<keyword evidence="4 8" id="KW-0238">DNA-binding</keyword>
<evidence type="ECO:0000259" key="7">
    <source>
        <dbReference type="Pfam" id="PF02229"/>
    </source>
</evidence>
<sequence>MENKGKVGKVESNEDGSYTIQLDNKRRVQVSNFKNMTFVDIREFYKNSNNEYRPSKKGISLTMDAWKQLKESIVEIDHCIEELKTKN</sequence>